<feature type="compositionally biased region" description="Basic and acidic residues" evidence="13">
    <location>
        <begin position="146"/>
        <end position="156"/>
    </location>
</feature>
<evidence type="ECO:0000256" key="7">
    <source>
        <dbReference type="ARBA" id="ARBA00023242"/>
    </source>
</evidence>
<keyword evidence="2" id="KW-0597">Phosphoprotein</keyword>
<dbReference type="OrthoDB" id="10265068at2759"/>
<feature type="region of interest" description="Disordered" evidence="13">
    <location>
        <begin position="738"/>
        <end position="763"/>
    </location>
</feature>
<evidence type="ECO:0000313" key="16">
    <source>
        <dbReference type="RefSeq" id="XP_034231526.1"/>
    </source>
</evidence>
<dbReference type="InterPro" id="IPR016177">
    <property type="entry name" value="DNA-bd_dom_sf"/>
</dbReference>
<accession>A0A6P8Y6A5</accession>
<dbReference type="AlphaFoldDB" id="A0A6P8Y6A5"/>
<reference evidence="16" key="1">
    <citation type="submission" date="2025-08" db="UniProtKB">
        <authorList>
            <consortium name="RefSeq"/>
        </authorList>
    </citation>
    <scope>IDENTIFICATION</scope>
    <source>
        <tissue evidence="16">Total insect</tissue>
    </source>
</reference>
<evidence type="ECO:0000256" key="6">
    <source>
        <dbReference type="ARBA" id="ARBA00023204"/>
    </source>
</evidence>
<feature type="compositionally biased region" description="Basic and acidic residues" evidence="13">
    <location>
        <begin position="406"/>
        <end position="419"/>
    </location>
</feature>
<feature type="compositionally biased region" description="Basic and acidic residues" evidence="13">
    <location>
        <begin position="29"/>
        <end position="65"/>
    </location>
</feature>
<evidence type="ECO:0000259" key="14">
    <source>
        <dbReference type="PROSITE" id="PS50982"/>
    </source>
</evidence>
<evidence type="ECO:0000256" key="8">
    <source>
        <dbReference type="ARBA" id="ARBA00055831"/>
    </source>
</evidence>
<evidence type="ECO:0000256" key="11">
    <source>
        <dbReference type="ARBA" id="ARBA00076709"/>
    </source>
</evidence>
<evidence type="ECO:0000256" key="4">
    <source>
        <dbReference type="ARBA" id="ARBA00022801"/>
    </source>
</evidence>
<feature type="compositionally biased region" description="Acidic residues" evidence="13">
    <location>
        <begin position="1"/>
        <end position="15"/>
    </location>
</feature>
<comment type="subunit">
    <text evidence="9">Interacts with MLH1.</text>
</comment>
<gene>
    <name evidence="16" type="primary">LOC117639756</name>
</gene>
<feature type="region of interest" description="Disordered" evidence="13">
    <location>
        <begin position="278"/>
        <end position="432"/>
    </location>
</feature>
<dbReference type="InterPro" id="IPR001739">
    <property type="entry name" value="Methyl_CpG_DNA-bd"/>
</dbReference>
<keyword evidence="5" id="KW-0238">DNA-binding</keyword>
<dbReference type="Proteomes" id="UP000515158">
    <property type="component" value="Unplaced"/>
</dbReference>
<feature type="compositionally biased region" description="Basic and acidic residues" evidence="13">
    <location>
        <begin position="294"/>
        <end position="311"/>
    </location>
</feature>
<comment type="function">
    <text evidence="8">Mismatch-specific DNA N-glycosylase involved in DNA repair. Has thymine glycosylase activity and is specific for G:T mismatches within methylated and unmethylated CpG sites. Can also remove uracil or 5-fluorouracil in G:U mismatches. Has no lyase activity. Was first identified as methyl-CpG-binding protein.</text>
</comment>
<evidence type="ECO:0000256" key="9">
    <source>
        <dbReference type="ARBA" id="ARBA00062707"/>
    </source>
</evidence>
<evidence type="ECO:0000256" key="12">
    <source>
        <dbReference type="ARBA" id="ARBA00083330"/>
    </source>
</evidence>
<evidence type="ECO:0000256" key="3">
    <source>
        <dbReference type="ARBA" id="ARBA00022763"/>
    </source>
</evidence>
<dbReference type="InterPro" id="IPR045138">
    <property type="entry name" value="MeCP2/MBD4"/>
</dbReference>
<comment type="subcellular location">
    <subcellularLocation>
        <location evidence="1">Nucleus</location>
    </subcellularLocation>
</comment>
<feature type="domain" description="MBD" evidence="14">
    <location>
        <begin position="427"/>
        <end position="497"/>
    </location>
</feature>
<dbReference type="Gene3D" id="1.10.340.30">
    <property type="entry name" value="Hypothetical protein, domain 2"/>
    <property type="match status" value="1"/>
</dbReference>
<dbReference type="PANTHER" id="PTHR15074">
    <property type="entry name" value="METHYL-CPG-BINDING PROTEIN"/>
    <property type="match status" value="1"/>
</dbReference>
<evidence type="ECO:0000256" key="10">
    <source>
        <dbReference type="ARBA" id="ARBA00069821"/>
    </source>
</evidence>
<dbReference type="GO" id="GO:0006281">
    <property type="term" value="P:DNA repair"/>
    <property type="evidence" value="ECO:0007669"/>
    <property type="project" value="UniProtKB-KW"/>
</dbReference>
<dbReference type="PROSITE" id="PS50982">
    <property type="entry name" value="MBD"/>
    <property type="match status" value="1"/>
</dbReference>
<keyword evidence="4" id="KW-0378">Hydrolase</keyword>
<dbReference type="SUPFAM" id="SSF48150">
    <property type="entry name" value="DNA-glycosylase"/>
    <property type="match status" value="1"/>
</dbReference>
<feature type="compositionally biased region" description="Basic and acidic residues" evidence="13">
    <location>
        <begin position="591"/>
        <end position="611"/>
    </location>
</feature>
<evidence type="ECO:0000256" key="5">
    <source>
        <dbReference type="ARBA" id="ARBA00023125"/>
    </source>
</evidence>
<keyword evidence="6" id="KW-0234">DNA repair</keyword>
<dbReference type="SUPFAM" id="SSF54171">
    <property type="entry name" value="DNA-binding domain"/>
    <property type="match status" value="1"/>
</dbReference>
<organism evidence="16">
    <name type="scientific">Thrips palmi</name>
    <name type="common">Melon thrips</name>
    <dbReference type="NCBI Taxonomy" id="161013"/>
    <lineage>
        <taxon>Eukaryota</taxon>
        <taxon>Metazoa</taxon>
        <taxon>Ecdysozoa</taxon>
        <taxon>Arthropoda</taxon>
        <taxon>Hexapoda</taxon>
        <taxon>Insecta</taxon>
        <taxon>Pterygota</taxon>
        <taxon>Neoptera</taxon>
        <taxon>Paraneoptera</taxon>
        <taxon>Thysanoptera</taxon>
        <taxon>Terebrantia</taxon>
        <taxon>Thripoidea</taxon>
        <taxon>Thripidae</taxon>
        <taxon>Thrips</taxon>
    </lineage>
</organism>
<feature type="region of interest" description="Disordered" evidence="13">
    <location>
        <begin position="677"/>
        <end position="717"/>
    </location>
</feature>
<dbReference type="PANTHER" id="PTHR15074:SF0">
    <property type="entry name" value="METHYL-CPG-BINDING DOMAIN PROTEIN 4-LIKE PROTEIN"/>
    <property type="match status" value="1"/>
</dbReference>
<dbReference type="InterPro" id="IPR011257">
    <property type="entry name" value="DNA_glycosylase"/>
</dbReference>
<keyword evidence="7" id="KW-0539">Nucleus</keyword>
<evidence type="ECO:0000256" key="1">
    <source>
        <dbReference type="ARBA" id="ARBA00004123"/>
    </source>
</evidence>
<dbReference type="GeneID" id="117639756"/>
<sequence>MEEDQFSGEEPFDDTDNQRLHETILSIEKSLEETNENLERRDVSRSLESEDDKRTTNSDFSKNDTDVDAPLPELELSSAQKIAEPETPQTDDYSVEEDQASLVQGNLTAILPSPSKGTPEEVNIAHEVHRSSLKDGMTYEASGSPDKTEASFETSRIPERTEMAFEASRSLERTEMAFEANRSPETTETANDVSRSPIEADVAHELSQSPVIADVAQETSVSLEKTTVAHEVSKSLVKDGVPYEGSQSPINEEVVQLEITSLGISKSAAVDFAYLRDSQSLEDDKVSRRKKRQRSPEKEVVESHEGDDILSKAKKLKTPPKESGHQTISTQKVFKKRGRPSLADKMRRNNSENLPQKVDKPKKSKSTGKEDIIVKTTPGRGAILNKSASTSKEDIAPMSNKSTTSGKEDISCKKNELKPLRRPRRNDRDEDTSPLFLPEDWVFMAVKRQAGTAIGKFDVYYITPPPRIKLRSRQELVAYMNNHGLNYDPLDFFRKSNIPFLLKQGTLKYCDPKTIVSSNADEVVVAQLMMARKAHKGLLKTESGVIPITPIKAIDTKTIKSQKRLLKEKASLKRKYRSKFKSSLKKERLSARTKLDEVSPEPVLRKARERSTVSATKSQEESVESVHKELKESNSVIIKSEIVSPDTTRKTRLRSSTGLVEPPALLPVKATRRSTKVLEIVENAPSPKTPLKGRPGRPRKSVPPPPAPESDTSLEQRKIIQSKPKIVRSPYFSSDANIVEQPVSSAGRKREKNSDSAPPRSPFNLIQEDLFHDPWQMLISTIFLNSTSGRIAIPLALEFLKRWPTPQEACQAKLYDILDVIEPLGFGRTRAAIIIRFSHEFLTKDWKLPSDLYGIGKYGTDSYKIFCMKDAWKNVESDDPLLMMYLNWRRATEHLRKKFLMSRNKRRTVDPDAKVINTARLNALQAKLTKQTKDQSLPLPRKRKRQI</sequence>
<name>A0A6P8Y6A5_THRPL</name>
<proteinExistence type="predicted"/>
<feature type="region of interest" description="Disordered" evidence="13">
    <location>
        <begin position="130"/>
        <end position="156"/>
    </location>
</feature>
<keyword evidence="3" id="KW-0227">DNA damage</keyword>
<keyword evidence="15" id="KW-1185">Reference proteome</keyword>
<dbReference type="GO" id="GO:0003677">
    <property type="term" value="F:DNA binding"/>
    <property type="evidence" value="ECO:0007669"/>
    <property type="project" value="UniProtKB-KW"/>
</dbReference>
<feature type="region of interest" description="Disordered" evidence="13">
    <location>
        <begin position="1"/>
        <end position="99"/>
    </location>
</feature>
<dbReference type="FunFam" id="1.10.340.30:FF:000051">
    <property type="entry name" value="Methyl-CpG-binding domain protein 4"/>
    <property type="match status" value="1"/>
</dbReference>
<evidence type="ECO:0000256" key="13">
    <source>
        <dbReference type="SAM" id="MobiDB-lite"/>
    </source>
</evidence>
<evidence type="ECO:0000256" key="2">
    <source>
        <dbReference type="ARBA" id="ARBA00022553"/>
    </source>
</evidence>
<dbReference type="GO" id="GO:0016787">
    <property type="term" value="F:hydrolase activity"/>
    <property type="evidence" value="ECO:0007669"/>
    <property type="project" value="UniProtKB-KW"/>
</dbReference>
<dbReference type="Pfam" id="PF01429">
    <property type="entry name" value="MBD"/>
    <property type="match status" value="1"/>
</dbReference>
<protein>
    <recommendedName>
        <fullName evidence="10">Methyl-CpG-binding domain protein 4</fullName>
    </recommendedName>
    <alternativeName>
        <fullName evidence="11">Methyl-CpG-binding protein MBD4</fullName>
    </alternativeName>
    <alternativeName>
        <fullName evidence="12">Mismatch-specific DNA N-glycosylase</fullName>
    </alternativeName>
</protein>
<dbReference type="RefSeq" id="XP_034231526.1">
    <property type="nucleotide sequence ID" value="XM_034375635.1"/>
</dbReference>
<dbReference type="GO" id="GO:0005634">
    <property type="term" value="C:nucleus"/>
    <property type="evidence" value="ECO:0007669"/>
    <property type="project" value="UniProtKB-SubCell"/>
</dbReference>
<dbReference type="InParanoid" id="A0A6P8Y6A5"/>
<dbReference type="Gene3D" id="3.30.890.10">
    <property type="entry name" value="Methyl-cpg-binding Protein 2, Chain A"/>
    <property type="match status" value="1"/>
</dbReference>
<feature type="compositionally biased region" description="Basic and acidic residues" evidence="13">
    <location>
        <begin position="357"/>
        <end position="373"/>
    </location>
</feature>
<evidence type="ECO:0000313" key="15">
    <source>
        <dbReference type="Proteomes" id="UP000515158"/>
    </source>
</evidence>
<dbReference type="KEGG" id="tpal:117639756"/>
<feature type="region of interest" description="Disordered" evidence="13">
    <location>
        <begin position="591"/>
        <end position="626"/>
    </location>
</feature>